<evidence type="ECO:0000313" key="1">
    <source>
        <dbReference type="EMBL" id="EFH84742.1"/>
    </source>
</evidence>
<reference evidence="1 2" key="1">
    <citation type="journal article" date="2011" name="Stand. Genomic Sci.">
        <title>Non-contiguous finished genome sequence and contextual data of the filamentous soil bacterium Ktedonobacter racemifer type strain (SOSP1-21).</title>
        <authorList>
            <person name="Chang Y.J."/>
            <person name="Land M."/>
            <person name="Hauser L."/>
            <person name="Chertkov O."/>
            <person name="Del Rio T.G."/>
            <person name="Nolan M."/>
            <person name="Copeland A."/>
            <person name="Tice H."/>
            <person name="Cheng J.F."/>
            <person name="Lucas S."/>
            <person name="Han C."/>
            <person name="Goodwin L."/>
            <person name="Pitluck S."/>
            <person name="Ivanova N."/>
            <person name="Ovchinikova G."/>
            <person name="Pati A."/>
            <person name="Chen A."/>
            <person name="Palaniappan K."/>
            <person name="Mavromatis K."/>
            <person name="Liolios K."/>
            <person name="Brettin T."/>
            <person name="Fiebig A."/>
            <person name="Rohde M."/>
            <person name="Abt B."/>
            <person name="Goker M."/>
            <person name="Detter J.C."/>
            <person name="Woyke T."/>
            <person name="Bristow J."/>
            <person name="Eisen J.A."/>
            <person name="Markowitz V."/>
            <person name="Hugenholtz P."/>
            <person name="Kyrpides N.C."/>
            <person name="Klenk H.P."/>
            <person name="Lapidus A."/>
        </authorList>
    </citation>
    <scope>NUCLEOTIDE SEQUENCE [LARGE SCALE GENOMIC DNA]</scope>
    <source>
        <strain evidence="2">DSM 44963</strain>
    </source>
</reference>
<organism evidence="1 2">
    <name type="scientific">Ktedonobacter racemifer DSM 44963</name>
    <dbReference type="NCBI Taxonomy" id="485913"/>
    <lineage>
        <taxon>Bacteria</taxon>
        <taxon>Bacillati</taxon>
        <taxon>Chloroflexota</taxon>
        <taxon>Ktedonobacteria</taxon>
        <taxon>Ktedonobacterales</taxon>
        <taxon>Ktedonobacteraceae</taxon>
        <taxon>Ktedonobacter</taxon>
    </lineage>
</organism>
<comment type="caution">
    <text evidence="1">The sequence shown here is derived from an EMBL/GenBank/DDBJ whole genome shotgun (WGS) entry which is preliminary data.</text>
</comment>
<gene>
    <name evidence="1" type="ORF">Krac_5845</name>
</gene>
<dbReference type="AlphaFoldDB" id="D6TX09"/>
<keyword evidence="2" id="KW-1185">Reference proteome</keyword>
<sequence>MTALFGTKILLFAYSREPAIASQALESREEISSLFSRFFFLDSHEDGK</sequence>
<dbReference type="EMBL" id="ADVG01000003">
    <property type="protein sequence ID" value="EFH84742.1"/>
    <property type="molecule type" value="Genomic_DNA"/>
</dbReference>
<protein>
    <submittedName>
        <fullName evidence="1">Uncharacterized protein</fullName>
    </submittedName>
</protein>
<accession>D6TX09</accession>
<evidence type="ECO:0000313" key="2">
    <source>
        <dbReference type="Proteomes" id="UP000004508"/>
    </source>
</evidence>
<dbReference type="Proteomes" id="UP000004508">
    <property type="component" value="Unassembled WGS sequence"/>
</dbReference>
<name>D6TX09_KTERA</name>
<proteinExistence type="predicted"/>
<dbReference type="InParanoid" id="D6TX09"/>